<protein>
    <recommendedName>
        <fullName evidence="3">Lipoprotein</fullName>
    </recommendedName>
</protein>
<evidence type="ECO:0000313" key="2">
    <source>
        <dbReference type="Proteomes" id="UP000838749"/>
    </source>
</evidence>
<organism evidence="1 2">
    <name type="scientific">Paenibacillus pseudetheri</name>
    <dbReference type="NCBI Taxonomy" id="2897682"/>
    <lineage>
        <taxon>Bacteria</taxon>
        <taxon>Bacillati</taxon>
        <taxon>Bacillota</taxon>
        <taxon>Bacilli</taxon>
        <taxon>Bacillales</taxon>
        <taxon>Paenibacillaceae</taxon>
        <taxon>Paenibacillus</taxon>
    </lineage>
</organism>
<dbReference type="InterPro" id="IPR015943">
    <property type="entry name" value="WD40/YVTN_repeat-like_dom_sf"/>
</dbReference>
<dbReference type="RefSeq" id="WP_234531904.1">
    <property type="nucleotide sequence ID" value="NZ_CAKMAB010000004.1"/>
</dbReference>
<accession>A0ABM9B8J9</accession>
<keyword evidence="2" id="KW-1185">Reference proteome</keyword>
<evidence type="ECO:0000313" key="1">
    <source>
        <dbReference type="EMBL" id="CAH1054818.1"/>
    </source>
</evidence>
<reference evidence="1" key="1">
    <citation type="submission" date="2021-12" db="EMBL/GenBank/DDBJ databases">
        <authorList>
            <person name="Criscuolo A."/>
        </authorList>
    </citation>
    <scope>NUCLEOTIDE SEQUENCE</scope>
    <source>
        <strain evidence="1">CIP111894</strain>
    </source>
</reference>
<name>A0ABM9B8J9_9BACL</name>
<comment type="caution">
    <text evidence="1">The sequence shown here is derived from an EMBL/GenBank/DDBJ whole genome shotgun (WGS) entry which is preliminary data.</text>
</comment>
<proteinExistence type="predicted"/>
<gene>
    <name evidence="1" type="ORF">PAECIP111894_00968</name>
</gene>
<dbReference type="SUPFAM" id="SSF69304">
    <property type="entry name" value="Tricorn protease N-terminal domain"/>
    <property type="match status" value="1"/>
</dbReference>
<dbReference type="Gene3D" id="2.130.10.10">
    <property type="entry name" value="YVTN repeat-like/Quinoprotein amine dehydrogenase"/>
    <property type="match status" value="1"/>
</dbReference>
<dbReference type="PROSITE" id="PS51257">
    <property type="entry name" value="PROKAR_LIPOPROTEIN"/>
    <property type="match status" value="1"/>
</dbReference>
<evidence type="ECO:0008006" key="3">
    <source>
        <dbReference type="Google" id="ProtNLM"/>
    </source>
</evidence>
<dbReference type="Proteomes" id="UP000838749">
    <property type="component" value="Unassembled WGS sequence"/>
</dbReference>
<dbReference type="EMBL" id="CAKMAB010000004">
    <property type="protein sequence ID" value="CAH1054818.1"/>
    <property type="molecule type" value="Genomic_DNA"/>
</dbReference>
<sequence length="337" mass="39214">MKNKKNLGRSLLFSIAFIFFLLGCNSKDKDRLIEKHDDFLSITCTTYIQPDKEDMLTTIYQYAPNTGEVKEIYNFSYTTQYPLGVFSSNDKVVYYTKRDDSKRDQIFSYNVENKEETQLTTNLRAVNQIIPTKEKVFFVASIDRVLRLGMLDKQSGIISYWGDEDTNVETIAINPNTEHIYISAFSYSKNREVLEKQFISDENKYTMPLFSVYETNYSFTDTRKFLSGHAWIKILMVNMKENKLIAIYDKEYNSDEKSKAVAIDVNSQENEEFNLPPERMNVDGASFSVDGKGLYVTSVVNDKRGVYYYDFKSKEYTKVFISEDGFMNNFQLVLNSQ</sequence>